<sequence>MKKKLESELVSIAHRILKLSGREDLSKLHEEVALLYEKLTVLKFAEENFEDKIPKIGNDSSFFSMLETAFNNKFSDNIEVEDKTYIHLDEKEDDGIMEPVMTKIKDLVAQMPEDDEAQTDIAIEQPKVEAKAPTPKQPEAPKPTESLFEQDLPKDNPITPTLQFDDITSGFDTIPEFEPIEDAKKREAETASKSLNDRLKGQNLKIGLNDKLAFIKHLFEGESESYDRVISQINTTSSLSEAKTLISEMVKPDYNNWEGKEEYEERFLQLIEGKYN</sequence>
<protein>
    <submittedName>
        <fullName evidence="2">Uncharacterized protein</fullName>
    </submittedName>
</protein>
<reference evidence="2 3" key="1">
    <citation type="submission" date="2018-07" db="EMBL/GenBank/DDBJ databases">
        <title>Genomic Encyclopedia of Type Strains, Phase III (KMG-III): the genomes of soil and plant-associated and newly described type strains.</title>
        <authorList>
            <person name="Whitman W."/>
        </authorList>
    </citation>
    <scope>NUCLEOTIDE SEQUENCE [LARGE SCALE GENOMIC DNA]</scope>
    <source>
        <strain evidence="2 3">CECT 7958</strain>
    </source>
</reference>
<evidence type="ECO:0000313" key="2">
    <source>
        <dbReference type="EMBL" id="RCW93683.1"/>
    </source>
</evidence>
<accession>A0A368ZP27</accession>
<keyword evidence="3" id="KW-1185">Reference proteome</keyword>
<evidence type="ECO:0000313" key="3">
    <source>
        <dbReference type="Proteomes" id="UP000253436"/>
    </source>
</evidence>
<dbReference type="EMBL" id="QPJO01000001">
    <property type="protein sequence ID" value="RCW93683.1"/>
    <property type="molecule type" value="Genomic_DNA"/>
</dbReference>
<comment type="caution">
    <text evidence="2">The sequence shown here is derived from an EMBL/GenBank/DDBJ whole genome shotgun (WGS) entry which is preliminary data.</text>
</comment>
<gene>
    <name evidence="2" type="ORF">DFQ08_101481</name>
</gene>
<dbReference type="Proteomes" id="UP000253436">
    <property type="component" value="Unassembled WGS sequence"/>
</dbReference>
<feature type="region of interest" description="Disordered" evidence="1">
    <location>
        <begin position="124"/>
        <end position="148"/>
    </location>
</feature>
<evidence type="ECO:0000256" key="1">
    <source>
        <dbReference type="SAM" id="MobiDB-lite"/>
    </source>
</evidence>
<organism evidence="2 3">
    <name type="scientific">Winogradskyella arenosi</name>
    <dbReference type="NCBI Taxonomy" id="533325"/>
    <lineage>
        <taxon>Bacteria</taxon>
        <taxon>Pseudomonadati</taxon>
        <taxon>Bacteroidota</taxon>
        <taxon>Flavobacteriia</taxon>
        <taxon>Flavobacteriales</taxon>
        <taxon>Flavobacteriaceae</taxon>
        <taxon>Winogradskyella</taxon>
    </lineage>
</organism>
<dbReference type="AlphaFoldDB" id="A0A368ZP27"/>
<name>A0A368ZP27_9FLAO</name>
<dbReference type="RefSeq" id="WP_114308191.1">
    <property type="nucleotide sequence ID" value="NZ_QPJO01000001.1"/>
</dbReference>
<dbReference type="OrthoDB" id="1100725at2"/>
<proteinExistence type="predicted"/>